<reference evidence="1 2" key="1">
    <citation type="submission" date="2019-04" db="EMBL/GenBank/DDBJ databases">
        <authorList>
            <person name="Li M."/>
            <person name="Gao C."/>
        </authorList>
    </citation>
    <scope>NUCLEOTIDE SEQUENCE [LARGE SCALE GENOMIC DNA]</scope>
    <source>
        <strain evidence="1 2">BGMRC 2031</strain>
    </source>
</reference>
<evidence type="ECO:0000313" key="1">
    <source>
        <dbReference type="EMBL" id="TKI02305.1"/>
    </source>
</evidence>
<protein>
    <submittedName>
        <fullName evidence="1">Uncharacterized protein</fullName>
    </submittedName>
</protein>
<comment type="caution">
    <text evidence="1">The sequence shown here is derived from an EMBL/GenBank/DDBJ whole genome shotgun (WGS) entry which is preliminary data.</text>
</comment>
<evidence type="ECO:0000313" key="2">
    <source>
        <dbReference type="Proteomes" id="UP000305202"/>
    </source>
</evidence>
<sequence>MTKKRHPITVGDLLEQLKGIDPDSELYFGGLDFYRVKSRGHKIIQIEFNQGVYLDQHDHVVVENHYPADEPDVR</sequence>
<dbReference type="EMBL" id="SZPQ01000090">
    <property type="protein sequence ID" value="TKI02305.1"/>
    <property type="molecule type" value="Genomic_DNA"/>
</dbReference>
<name>A0ABY2SHT0_9HYPH</name>
<proteinExistence type="predicted"/>
<organism evidence="1 2">
    <name type="scientific">Martelella alba</name>
    <dbReference type="NCBI Taxonomy" id="2590451"/>
    <lineage>
        <taxon>Bacteria</taxon>
        <taxon>Pseudomonadati</taxon>
        <taxon>Pseudomonadota</taxon>
        <taxon>Alphaproteobacteria</taxon>
        <taxon>Hyphomicrobiales</taxon>
        <taxon>Aurantimonadaceae</taxon>
        <taxon>Martelella</taxon>
    </lineage>
</organism>
<gene>
    <name evidence="1" type="ORF">FCN80_25395</name>
</gene>
<dbReference type="Proteomes" id="UP000305202">
    <property type="component" value="Unassembled WGS sequence"/>
</dbReference>
<accession>A0ABY2SHT0</accession>
<keyword evidence="2" id="KW-1185">Reference proteome</keyword>